<protein>
    <submittedName>
        <fullName evidence="1">Uncharacterized protein</fullName>
    </submittedName>
</protein>
<dbReference type="AlphaFoldDB" id="A0A1D2A3H3"/>
<feature type="non-terminal residue" evidence="1">
    <location>
        <position position="1"/>
    </location>
</feature>
<dbReference type="EMBL" id="GDKF01004872">
    <property type="protein sequence ID" value="JAT73750.1"/>
    <property type="molecule type" value="Transcribed_RNA"/>
</dbReference>
<reference evidence="1" key="1">
    <citation type="submission" date="2015-08" db="EMBL/GenBank/DDBJ databases">
        <authorList>
            <person name="Babu N.S."/>
            <person name="Beckwith C.J."/>
            <person name="Beseler K.G."/>
            <person name="Brison A."/>
            <person name="Carone J.V."/>
            <person name="Caskin T.P."/>
            <person name="Diamond M."/>
            <person name="Durham M.E."/>
            <person name="Foxe J.M."/>
            <person name="Go M."/>
            <person name="Henderson B.A."/>
            <person name="Jones I.B."/>
            <person name="McGettigan J.A."/>
            <person name="Micheletti S.J."/>
            <person name="Nasrallah M.E."/>
            <person name="Ortiz D."/>
            <person name="Piller C.R."/>
            <person name="Privatt S.R."/>
            <person name="Schneider S.L."/>
            <person name="Sharp S."/>
            <person name="Smith T.C."/>
            <person name="Stanton J.D."/>
            <person name="Ullery H.E."/>
            <person name="Wilson R.J."/>
            <person name="Serrano M.G."/>
            <person name="Buck G."/>
            <person name="Lee V."/>
            <person name="Wang Y."/>
            <person name="Carvalho R."/>
            <person name="Voegtly L."/>
            <person name="Shi R."/>
            <person name="Duckworth R."/>
            <person name="Johnson A."/>
            <person name="Loviza R."/>
            <person name="Walstead R."/>
            <person name="Shah Z."/>
            <person name="Kiflezghi M."/>
            <person name="Wade K."/>
            <person name="Ball S.L."/>
            <person name="Bradley K.W."/>
            <person name="Asai D.J."/>
            <person name="Bowman C.A."/>
            <person name="Russell D.A."/>
            <person name="Pope W.H."/>
            <person name="Jacobs-Sera D."/>
            <person name="Hendrix R.W."/>
            <person name="Hatfull G.F."/>
        </authorList>
    </citation>
    <scope>NUCLEOTIDE SEQUENCE</scope>
</reference>
<gene>
    <name evidence="1" type="ORF">g.8279</name>
</gene>
<evidence type="ECO:0000313" key="1">
    <source>
        <dbReference type="EMBL" id="JAT73750.1"/>
    </source>
</evidence>
<name>A0A1D2A3H3_AUXPR</name>
<proteinExistence type="predicted"/>
<organism evidence="1">
    <name type="scientific">Auxenochlorella protothecoides</name>
    <name type="common">Green microalga</name>
    <name type="synonym">Chlorella protothecoides</name>
    <dbReference type="NCBI Taxonomy" id="3075"/>
    <lineage>
        <taxon>Eukaryota</taxon>
        <taxon>Viridiplantae</taxon>
        <taxon>Chlorophyta</taxon>
        <taxon>core chlorophytes</taxon>
        <taxon>Trebouxiophyceae</taxon>
        <taxon>Chlorellales</taxon>
        <taxon>Chlorellaceae</taxon>
        <taxon>Auxenochlorella</taxon>
    </lineage>
</organism>
<accession>A0A1D2A3H3</accession>
<sequence>VEPSSTHRRVVNKEFQPKMVSARAFVLVVAISLWAGVHADEVDSLLSTKKEWVDEALSSWEKVLAPVPKVETPPAKVPKYVWPVPVPKEEPEVPSKKDLESELFAKFDLKPATPSPKPKPEVELPAVTLPPKPEVEVKSVVLPPVPEIKLPAVTLPPIPEIKLPAVTLPPVPEITLPAVTLPPVPEITLPAVTLPPLPEFTLPAITLPPLPEFTLPTFTPSP</sequence>